<evidence type="ECO:0000313" key="2">
    <source>
        <dbReference type="Proteomes" id="UP001458880"/>
    </source>
</evidence>
<protein>
    <submittedName>
        <fullName evidence="1">Uncharacterized protein</fullName>
    </submittedName>
</protein>
<proteinExistence type="predicted"/>
<keyword evidence="2" id="KW-1185">Reference proteome</keyword>
<dbReference type="AlphaFoldDB" id="A0AAW1HTT2"/>
<gene>
    <name evidence="1" type="ORF">QE152_g39563</name>
</gene>
<evidence type="ECO:0000313" key="1">
    <source>
        <dbReference type="EMBL" id="KAK9679917.1"/>
    </source>
</evidence>
<dbReference type="EMBL" id="JASPKY010000956">
    <property type="protein sequence ID" value="KAK9679917.1"/>
    <property type="molecule type" value="Genomic_DNA"/>
</dbReference>
<dbReference type="Proteomes" id="UP001458880">
    <property type="component" value="Unassembled WGS sequence"/>
</dbReference>
<sequence>MWLSTAGCYVRQKPPETYPSDMKFSSMTMPSFTPRRTHRKKWDGKPSNTLLTCPPMSIPCSRIESLRRKRFGSNEEVECAGNKIEPLGKITVSVRFQNEERCLDFYVIKNGGPPLVGRNFLHEFNVGFKNFNFLSNEIGS</sequence>
<reference evidence="1 2" key="1">
    <citation type="journal article" date="2024" name="BMC Genomics">
        <title>De novo assembly and annotation of Popillia japonica's genome with initial clues to its potential as an invasive pest.</title>
        <authorList>
            <person name="Cucini C."/>
            <person name="Boschi S."/>
            <person name="Funari R."/>
            <person name="Cardaioli E."/>
            <person name="Iannotti N."/>
            <person name="Marturano G."/>
            <person name="Paoli F."/>
            <person name="Bruttini M."/>
            <person name="Carapelli A."/>
            <person name="Frati F."/>
            <person name="Nardi F."/>
        </authorList>
    </citation>
    <scope>NUCLEOTIDE SEQUENCE [LARGE SCALE GENOMIC DNA]</scope>
    <source>
        <strain evidence="1">DMR45628</strain>
    </source>
</reference>
<organism evidence="1 2">
    <name type="scientific">Popillia japonica</name>
    <name type="common">Japanese beetle</name>
    <dbReference type="NCBI Taxonomy" id="7064"/>
    <lineage>
        <taxon>Eukaryota</taxon>
        <taxon>Metazoa</taxon>
        <taxon>Ecdysozoa</taxon>
        <taxon>Arthropoda</taxon>
        <taxon>Hexapoda</taxon>
        <taxon>Insecta</taxon>
        <taxon>Pterygota</taxon>
        <taxon>Neoptera</taxon>
        <taxon>Endopterygota</taxon>
        <taxon>Coleoptera</taxon>
        <taxon>Polyphaga</taxon>
        <taxon>Scarabaeiformia</taxon>
        <taxon>Scarabaeidae</taxon>
        <taxon>Rutelinae</taxon>
        <taxon>Popillia</taxon>
    </lineage>
</organism>
<accession>A0AAW1HTT2</accession>
<name>A0AAW1HTT2_POPJA</name>
<comment type="caution">
    <text evidence="1">The sequence shown here is derived from an EMBL/GenBank/DDBJ whole genome shotgun (WGS) entry which is preliminary data.</text>
</comment>